<protein>
    <submittedName>
        <fullName evidence="2">Transposase</fullName>
    </submittedName>
</protein>
<reference evidence="2 3" key="1">
    <citation type="submission" date="2023-03" db="EMBL/GenBank/DDBJ databases">
        <authorList>
            <person name="Ruckert-Reed C."/>
        </authorList>
    </citation>
    <scope>NUCLEOTIDE SEQUENCE [LARGE SCALE GENOMIC DNA]</scope>
    <source>
        <strain evidence="2 3">DSM 115425</strain>
    </source>
</reference>
<proteinExistence type="predicted"/>
<accession>A0ABY8DQU2</accession>
<name>A0ABY8DQU2_9LACO</name>
<dbReference type="EMBL" id="CP120687">
    <property type="protein sequence ID" value="WFB39361.1"/>
    <property type="molecule type" value="Genomic_DNA"/>
</dbReference>
<dbReference type="Proteomes" id="UP001220228">
    <property type="component" value="Chromosome"/>
</dbReference>
<dbReference type="InterPro" id="IPR025668">
    <property type="entry name" value="Tnp_DDE_dom"/>
</dbReference>
<evidence type="ECO:0000313" key="3">
    <source>
        <dbReference type="Proteomes" id="UP001220228"/>
    </source>
</evidence>
<sequence length="174" mass="19720">MKTRPTVSKTELSVSTRHLFGRLNEESQDLEAAIDHHWDIYGTFPERVLVDKIYRTMANRAYCKERDIEMPGSKPGRPPKHLDPAKKKAMIEAENRCGAIERRISHLKFQDGLSLVRAKRIESIAVTIDFALVDANLDLLLDLLGDPFLICVRDGRQTINVLYQMMGSEAKLAG</sequence>
<feature type="domain" description="Transposase DDE" evidence="1">
    <location>
        <begin position="48"/>
        <end position="129"/>
    </location>
</feature>
<keyword evidence="3" id="KW-1185">Reference proteome</keyword>
<evidence type="ECO:0000313" key="2">
    <source>
        <dbReference type="EMBL" id="WFB39361.1"/>
    </source>
</evidence>
<dbReference type="Pfam" id="PF13586">
    <property type="entry name" value="DDE_Tnp_1_2"/>
    <property type="match status" value="1"/>
</dbReference>
<gene>
    <name evidence="2" type="ORF">LHUE1_000075</name>
</gene>
<organism evidence="2 3">
    <name type="scientific">Lacticaseibacillus huelsenbergensis</name>
    <dbReference type="NCBI Taxonomy" id="3035291"/>
    <lineage>
        <taxon>Bacteria</taxon>
        <taxon>Bacillati</taxon>
        <taxon>Bacillota</taxon>
        <taxon>Bacilli</taxon>
        <taxon>Lactobacillales</taxon>
        <taxon>Lactobacillaceae</taxon>
        <taxon>Lacticaseibacillus</taxon>
    </lineage>
</organism>
<evidence type="ECO:0000259" key="1">
    <source>
        <dbReference type="Pfam" id="PF13586"/>
    </source>
</evidence>